<dbReference type="Proteomes" id="UP000431304">
    <property type="component" value="Unassembled WGS sequence"/>
</dbReference>
<gene>
    <name evidence="3" type="ORF">GKE72_05280</name>
</gene>
<sequence length="393" mass="44767">MKRDSAIFSRPLMIAGREKNSQSPVFSGGEQKDCIMEEIMRFIHIADVHLGVTPDVGMPWSEKRGKDIWNSFHMVLEEARRQQADLLLIAGDLFHRQPLKRELKEVAAGFAAIPDTEIVLIAGNHDYLHPKSYYRTFAWPDNVHFILNKDLTPVHLERIHTTVWGCSFWDKEDDRAVYGKHQRQMDSEFQILLGHGGDDRHHPFRANELTAGYDYAAFGHIHKAAQLIPNRVVMAGSLEPTDCNDFGPHGFWIGELTEAGCRVSFYPIKKCEYIRQELPVTPEMSAYAMVGLAQQELAKRAPYQISHLVLRGYRDADIVLPVHELAQLNRVVRVVDETEPDYPFDQLKQRYDGTLLAQYIETLEAYPDAASGRKALYYGVQAMLNAMGEGQET</sequence>
<organism evidence="3 4">
    <name type="scientific">Eubacterium ramulus</name>
    <dbReference type="NCBI Taxonomy" id="39490"/>
    <lineage>
        <taxon>Bacteria</taxon>
        <taxon>Bacillati</taxon>
        <taxon>Bacillota</taxon>
        <taxon>Clostridia</taxon>
        <taxon>Eubacteriales</taxon>
        <taxon>Eubacteriaceae</taxon>
        <taxon>Eubacterium</taxon>
    </lineage>
</organism>
<evidence type="ECO:0000313" key="3">
    <source>
        <dbReference type="EMBL" id="MSD15489.1"/>
    </source>
</evidence>
<dbReference type="EMBL" id="WKRA01000006">
    <property type="protein sequence ID" value="MSD15489.1"/>
    <property type="molecule type" value="Genomic_DNA"/>
</dbReference>
<dbReference type="Gene3D" id="3.60.21.10">
    <property type="match status" value="1"/>
</dbReference>
<reference evidence="3 4" key="1">
    <citation type="journal article" date="2019" name="Nat. Med.">
        <title>A library of human gut bacterial isolates paired with longitudinal multiomics data enables mechanistic microbiome research.</title>
        <authorList>
            <person name="Poyet M."/>
            <person name="Groussin M."/>
            <person name="Gibbons S.M."/>
            <person name="Avila-Pacheco J."/>
            <person name="Jiang X."/>
            <person name="Kearney S.M."/>
            <person name="Perrotta A.R."/>
            <person name="Berdy B."/>
            <person name="Zhao S."/>
            <person name="Lieberman T.D."/>
            <person name="Swanson P.K."/>
            <person name="Smith M."/>
            <person name="Roesemann S."/>
            <person name="Alexander J.E."/>
            <person name="Rich S.A."/>
            <person name="Livny J."/>
            <person name="Vlamakis H."/>
            <person name="Clish C."/>
            <person name="Bullock K."/>
            <person name="Deik A."/>
            <person name="Scott J."/>
            <person name="Pierce K.A."/>
            <person name="Xavier R.J."/>
            <person name="Alm E.J."/>
        </authorList>
    </citation>
    <scope>NUCLEOTIDE SEQUENCE [LARGE SCALE GENOMIC DNA]</scope>
    <source>
        <strain evidence="3 4">BIOML-A3</strain>
    </source>
</reference>
<keyword evidence="3" id="KW-0540">Nuclease</keyword>
<evidence type="ECO:0000313" key="4">
    <source>
        <dbReference type="Proteomes" id="UP000431304"/>
    </source>
</evidence>
<dbReference type="InterPro" id="IPR004843">
    <property type="entry name" value="Calcineurin-like_PHP"/>
</dbReference>
<feature type="domain" description="Calcineurin-like phosphoesterase" evidence="2">
    <location>
        <begin position="40"/>
        <end position="223"/>
    </location>
</feature>
<evidence type="ECO:0000259" key="2">
    <source>
        <dbReference type="Pfam" id="PF00149"/>
    </source>
</evidence>
<proteinExistence type="predicted"/>
<dbReference type="PANTHER" id="PTHR30337">
    <property type="entry name" value="COMPONENT OF ATP-DEPENDENT DSDNA EXONUCLEASE"/>
    <property type="match status" value="1"/>
</dbReference>
<dbReference type="SUPFAM" id="SSF56300">
    <property type="entry name" value="Metallo-dependent phosphatases"/>
    <property type="match status" value="1"/>
</dbReference>
<dbReference type="InterPro" id="IPR041796">
    <property type="entry name" value="Mre11_N"/>
</dbReference>
<dbReference type="AlphaFoldDB" id="A0A844DYY6"/>
<dbReference type="GO" id="GO:0004527">
    <property type="term" value="F:exonuclease activity"/>
    <property type="evidence" value="ECO:0007669"/>
    <property type="project" value="UniProtKB-KW"/>
</dbReference>
<name>A0A844DYY6_EUBRA</name>
<dbReference type="Pfam" id="PF00149">
    <property type="entry name" value="Metallophos"/>
    <property type="match status" value="1"/>
</dbReference>
<comment type="caution">
    <text evidence="3">The sequence shown here is derived from an EMBL/GenBank/DDBJ whole genome shotgun (WGS) entry which is preliminary data.</text>
</comment>
<dbReference type="PANTHER" id="PTHR30337:SF7">
    <property type="entry name" value="PHOSPHOESTERASE"/>
    <property type="match status" value="1"/>
</dbReference>
<accession>A0A844DYY6</accession>
<protein>
    <submittedName>
        <fullName evidence="3">DNA repair exonuclease</fullName>
    </submittedName>
</protein>
<dbReference type="CDD" id="cd00840">
    <property type="entry name" value="MPP_Mre11_N"/>
    <property type="match status" value="1"/>
</dbReference>
<dbReference type="InterPro" id="IPR029052">
    <property type="entry name" value="Metallo-depent_PP-like"/>
</dbReference>
<keyword evidence="3" id="KW-0269">Exonuclease</keyword>
<evidence type="ECO:0000256" key="1">
    <source>
        <dbReference type="ARBA" id="ARBA00022801"/>
    </source>
</evidence>
<keyword evidence="1" id="KW-0378">Hydrolase</keyword>
<dbReference type="InterPro" id="IPR050535">
    <property type="entry name" value="DNA_Repair-Maintenance_Comp"/>
</dbReference>